<evidence type="ECO:0000256" key="1">
    <source>
        <dbReference type="ARBA" id="ARBA00006484"/>
    </source>
</evidence>
<dbReference type="InterPro" id="IPR002347">
    <property type="entry name" value="SDR_fam"/>
</dbReference>
<dbReference type="Gene3D" id="3.40.50.720">
    <property type="entry name" value="NAD(P)-binding Rossmann-like Domain"/>
    <property type="match status" value="1"/>
</dbReference>
<gene>
    <name evidence="3" type="ORF">GKO32_07320</name>
</gene>
<evidence type="ECO:0000313" key="4">
    <source>
        <dbReference type="Proteomes" id="UP000440096"/>
    </source>
</evidence>
<reference evidence="3 4" key="1">
    <citation type="submission" date="2019-11" db="EMBL/GenBank/DDBJ databases">
        <title>Draft genome of Amycolatopsis RM579.</title>
        <authorList>
            <person name="Duangmal K."/>
            <person name="Mingma R."/>
        </authorList>
    </citation>
    <scope>NUCLEOTIDE SEQUENCE [LARGE SCALE GENOMIC DNA]</scope>
    <source>
        <strain evidence="3 4">RM579</strain>
    </source>
</reference>
<evidence type="ECO:0000313" key="3">
    <source>
        <dbReference type="EMBL" id="MTD53793.1"/>
    </source>
</evidence>
<keyword evidence="2" id="KW-0560">Oxidoreductase</keyword>
<dbReference type="SUPFAM" id="SSF51735">
    <property type="entry name" value="NAD(P)-binding Rossmann-fold domains"/>
    <property type="match status" value="1"/>
</dbReference>
<comment type="similarity">
    <text evidence="1">Belongs to the short-chain dehydrogenases/reductases (SDR) family.</text>
</comment>
<dbReference type="PANTHER" id="PTHR42760">
    <property type="entry name" value="SHORT-CHAIN DEHYDROGENASES/REDUCTASES FAMILY MEMBER"/>
    <property type="match status" value="1"/>
</dbReference>
<dbReference type="AlphaFoldDB" id="A0A6N7YY20"/>
<accession>A0A6N7YY20</accession>
<comment type="caution">
    <text evidence="3">The sequence shown here is derived from an EMBL/GenBank/DDBJ whole genome shotgun (WGS) entry which is preliminary data.</text>
</comment>
<dbReference type="CDD" id="cd05233">
    <property type="entry name" value="SDR_c"/>
    <property type="match status" value="1"/>
</dbReference>
<dbReference type="Pfam" id="PF13561">
    <property type="entry name" value="adh_short_C2"/>
    <property type="match status" value="1"/>
</dbReference>
<dbReference type="Proteomes" id="UP000440096">
    <property type="component" value="Unassembled WGS sequence"/>
</dbReference>
<dbReference type="OrthoDB" id="3566316at2"/>
<dbReference type="GO" id="GO:0016616">
    <property type="term" value="F:oxidoreductase activity, acting on the CH-OH group of donors, NAD or NADP as acceptor"/>
    <property type="evidence" value="ECO:0007669"/>
    <property type="project" value="TreeGrafter"/>
</dbReference>
<sequence length="266" mass="27944">MAERLAGKAALVFGAGSVGPGWGNGKAAAVAFAREGAAVFCVDVNRDAAEETASLARAEGIKAYAAAADATKAEDVARVVAECERATGTIDILHNNVGIAEFGSVQDLDESVWDRVMSVNVKSAFLTMKHVIPVMAQQHSGAIVNIASISGIRYMGMPYSAYYASKAAVLHLTRTTAVEVAPLGIRVNAILPGMMQTPLIEKVARENGLYSGDTEQMWRTRAAEVPLGLGGTGWDIAWAAVFLASDEARYITGADLVVDGGVSLKW</sequence>
<proteinExistence type="inferred from homology"/>
<organism evidence="3 4">
    <name type="scientific">Amycolatopsis pithecellobii</name>
    <dbReference type="NCBI Taxonomy" id="664692"/>
    <lineage>
        <taxon>Bacteria</taxon>
        <taxon>Bacillati</taxon>
        <taxon>Actinomycetota</taxon>
        <taxon>Actinomycetes</taxon>
        <taxon>Pseudonocardiales</taxon>
        <taxon>Pseudonocardiaceae</taxon>
        <taxon>Amycolatopsis</taxon>
    </lineage>
</organism>
<dbReference type="EMBL" id="WMBA01000007">
    <property type="protein sequence ID" value="MTD53793.1"/>
    <property type="molecule type" value="Genomic_DNA"/>
</dbReference>
<dbReference type="FunFam" id="3.40.50.720:FF:000084">
    <property type="entry name" value="Short-chain dehydrogenase reductase"/>
    <property type="match status" value="1"/>
</dbReference>
<evidence type="ECO:0000256" key="2">
    <source>
        <dbReference type="ARBA" id="ARBA00023002"/>
    </source>
</evidence>
<dbReference type="PRINTS" id="PR00080">
    <property type="entry name" value="SDRFAMILY"/>
</dbReference>
<name>A0A6N7YY20_9PSEU</name>
<keyword evidence="4" id="KW-1185">Reference proteome</keyword>
<dbReference type="RefSeq" id="WP_154756013.1">
    <property type="nucleotide sequence ID" value="NZ_WMBA01000007.1"/>
</dbReference>
<dbReference type="PRINTS" id="PR00081">
    <property type="entry name" value="GDHRDH"/>
</dbReference>
<protein>
    <submittedName>
        <fullName evidence="3">SDR family oxidoreductase</fullName>
    </submittedName>
</protein>
<dbReference type="InterPro" id="IPR036291">
    <property type="entry name" value="NAD(P)-bd_dom_sf"/>
</dbReference>